<reference evidence="3" key="1">
    <citation type="journal article" date="2019" name="Int. J. Syst. Evol. Microbiol.">
        <title>The Global Catalogue of Microorganisms (GCM) 10K type strain sequencing project: providing services to taxonomists for standard genome sequencing and annotation.</title>
        <authorList>
            <consortium name="The Broad Institute Genomics Platform"/>
            <consortium name="The Broad Institute Genome Sequencing Center for Infectious Disease"/>
            <person name="Wu L."/>
            <person name="Ma J."/>
        </authorList>
    </citation>
    <scope>NUCLEOTIDE SEQUENCE [LARGE SCALE GENOMIC DNA]</scope>
    <source>
        <strain evidence="3">JCM 4733</strain>
    </source>
</reference>
<organism evidence="2 3">
    <name type="scientific">Streptomyces canarius</name>
    <dbReference type="NCBI Taxonomy" id="285453"/>
    <lineage>
        <taxon>Bacteria</taxon>
        <taxon>Bacillati</taxon>
        <taxon>Actinomycetota</taxon>
        <taxon>Actinomycetes</taxon>
        <taxon>Kitasatosporales</taxon>
        <taxon>Streptomycetaceae</taxon>
        <taxon>Streptomyces</taxon>
    </lineage>
</organism>
<accession>A0ABQ3CMT1</accession>
<protein>
    <recommendedName>
        <fullName evidence="4">Integrase</fullName>
    </recommendedName>
</protein>
<feature type="compositionally biased region" description="Low complexity" evidence="1">
    <location>
        <begin position="80"/>
        <end position="94"/>
    </location>
</feature>
<evidence type="ECO:0000256" key="1">
    <source>
        <dbReference type="SAM" id="MobiDB-lite"/>
    </source>
</evidence>
<evidence type="ECO:0000313" key="2">
    <source>
        <dbReference type="EMBL" id="GHA14998.1"/>
    </source>
</evidence>
<feature type="region of interest" description="Disordered" evidence="1">
    <location>
        <begin position="80"/>
        <end position="100"/>
    </location>
</feature>
<sequence length="100" mass="11015">MGHRSLQTTQIHCRLTEKRTRSAVDKLVSHQFDRHGNRISAQARRLLEHEHVRLRIGQVSVPYGGASSRPMSKPVATAAPFGSAASASITSAATRRTRRS</sequence>
<dbReference type="EMBL" id="BMVN01000005">
    <property type="protein sequence ID" value="GHA14998.1"/>
    <property type="molecule type" value="Genomic_DNA"/>
</dbReference>
<comment type="caution">
    <text evidence="2">The sequence shown here is derived from an EMBL/GenBank/DDBJ whole genome shotgun (WGS) entry which is preliminary data.</text>
</comment>
<evidence type="ECO:0000313" key="3">
    <source>
        <dbReference type="Proteomes" id="UP000653644"/>
    </source>
</evidence>
<name>A0ABQ3CMT1_9ACTN</name>
<gene>
    <name evidence="2" type="ORF">GCM10010345_19530</name>
</gene>
<evidence type="ECO:0008006" key="4">
    <source>
        <dbReference type="Google" id="ProtNLM"/>
    </source>
</evidence>
<proteinExistence type="predicted"/>
<keyword evidence="3" id="KW-1185">Reference proteome</keyword>
<dbReference type="Proteomes" id="UP000653644">
    <property type="component" value="Unassembled WGS sequence"/>
</dbReference>